<reference evidence="3" key="1">
    <citation type="journal article" date="2023" name="Plant Biotechnol. J.">
        <title>Chromosome-level wild Hevea brasiliensis genome provides new tools for genomic-assisted breeding and valuable loci to elevate rubber yield.</title>
        <authorList>
            <person name="Cheng H."/>
            <person name="Song X."/>
            <person name="Hu Y."/>
            <person name="Wu T."/>
            <person name="Yang Q."/>
            <person name="An Z."/>
            <person name="Feng S."/>
            <person name="Deng Z."/>
            <person name="Wu W."/>
            <person name="Zeng X."/>
            <person name="Tu M."/>
            <person name="Wang X."/>
            <person name="Huang H."/>
        </authorList>
    </citation>
    <scope>NUCLEOTIDE SEQUENCE</scope>
    <source>
        <strain evidence="3">MT/VB/25A 57/8</strain>
    </source>
</reference>
<gene>
    <name evidence="3" type="ORF">P3X46_002425</name>
</gene>
<keyword evidence="2" id="KW-0812">Transmembrane</keyword>
<keyword evidence="4" id="KW-1185">Reference proteome</keyword>
<evidence type="ECO:0000256" key="1">
    <source>
        <dbReference type="SAM" id="MobiDB-lite"/>
    </source>
</evidence>
<organism evidence="3 4">
    <name type="scientific">Hevea brasiliensis</name>
    <name type="common">Para rubber tree</name>
    <name type="synonym">Siphonia brasiliensis</name>
    <dbReference type="NCBI Taxonomy" id="3981"/>
    <lineage>
        <taxon>Eukaryota</taxon>
        <taxon>Viridiplantae</taxon>
        <taxon>Streptophyta</taxon>
        <taxon>Embryophyta</taxon>
        <taxon>Tracheophyta</taxon>
        <taxon>Spermatophyta</taxon>
        <taxon>Magnoliopsida</taxon>
        <taxon>eudicotyledons</taxon>
        <taxon>Gunneridae</taxon>
        <taxon>Pentapetalae</taxon>
        <taxon>rosids</taxon>
        <taxon>fabids</taxon>
        <taxon>Malpighiales</taxon>
        <taxon>Euphorbiaceae</taxon>
        <taxon>Crotonoideae</taxon>
        <taxon>Micrandreae</taxon>
        <taxon>Hevea</taxon>
    </lineage>
</organism>
<keyword evidence="2" id="KW-1133">Transmembrane helix</keyword>
<proteinExistence type="predicted"/>
<comment type="caution">
    <text evidence="3">The sequence shown here is derived from an EMBL/GenBank/DDBJ whole genome shotgun (WGS) entry which is preliminary data.</text>
</comment>
<accession>A0ABQ9N2Z8</accession>
<dbReference type="InterPro" id="IPR037699">
    <property type="entry name" value="At5g65660-like"/>
</dbReference>
<feature type="compositionally biased region" description="Basic and acidic residues" evidence="1">
    <location>
        <begin position="67"/>
        <end position="76"/>
    </location>
</feature>
<evidence type="ECO:0000313" key="3">
    <source>
        <dbReference type="EMBL" id="KAJ9186907.1"/>
    </source>
</evidence>
<evidence type="ECO:0008006" key="5">
    <source>
        <dbReference type="Google" id="ProtNLM"/>
    </source>
</evidence>
<sequence>MESEESSRPSIGFPLGLALLLVMLFLMSGFFTCCLHWDKLRSLFGASTEENFHTPQDIEQLPQKPTPHQESKRNKAESLPVLMPGDQVPRFIAMACPCEPPLLEKITIKVQKPPTYPVPLYL</sequence>
<evidence type="ECO:0000256" key="2">
    <source>
        <dbReference type="SAM" id="Phobius"/>
    </source>
</evidence>
<keyword evidence="2" id="KW-0472">Membrane</keyword>
<name>A0ABQ9N2Z8_HEVBR</name>
<dbReference type="PANTHER" id="PTHR34291">
    <property type="entry name" value="HYDROXYPROLINE-RICH GLYCOPROTEIN FAMILY PROTEIN"/>
    <property type="match status" value="1"/>
</dbReference>
<protein>
    <recommendedName>
        <fullName evidence="5">Hydroxyproline-rich glycoprotein family protein</fullName>
    </recommendedName>
</protein>
<dbReference type="EMBL" id="JARPOI010000002">
    <property type="protein sequence ID" value="KAJ9186907.1"/>
    <property type="molecule type" value="Genomic_DNA"/>
</dbReference>
<evidence type="ECO:0000313" key="4">
    <source>
        <dbReference type="Proteomes" id="UP001174677"/>
    </source>
</evidence>
<feature type="region of interest" description="Disordered" evidence="1">
    <location>
        <begin position="54"/>
        <end position="78"/>
    </location>
</feature>
<dbReference type="Proteomes" id="UP001174677">
    <property type="component" value="Chromosome 2"/>
</dbReference>
<feature type="transmembrane region" description="Helical" evidence="2">
    <location>
        <begin position="12"/>
        <end position="35"/>
    </location>
</feature>
<dbReference type="PANTHER" id="PTHR34291:SF7">
    <property type="entry name" value="PROTEIN, PUTATIVE-RELATED"/>
    <property type="match status" value="1"/>
</dbReference>